<protein>
    <submittedName>
        <fullName evidence="3">Uncharacterized protein</fullName>
    </submittedName>
</protein>
<accession>A0AAW0P9S5</accession>
<sequence length="189" mass="20855">MNIPNQERPSPSVLKSKTRLSPSVLKSKTRLSPSVLKSKTRLSPSVPRARQDESKCPQEQDKTESKCPQEQDKTESKCPPLGMSLGLKRDIAARAHQKPSTVRERLHTFRRICELAANCSGCRNAWQGTESPGNFLQNKKRIRLFPVFRRASLAALEFVKPSVVGMLLGGVAVLVGFTCLLGSLRESGS</sequence>
<dbReference type="Proteomes" id="UP001460270">
    <property type="component" value="Unassembled WGS sequence"/>
</dbReference>
<feature type="transmembrane region" description="Helical" evidence="2">
    <location>
        <begin position="163"/>
        <end position="184"/>
    </location>
</feature>
<keyword evidence="2" id="KW-0812">Transmembrane</keyword>
<evidence type="ECO:0000313" key="4">
    <source>
        <dbReference type="Proteomes" id="UP001460270"/>
    </source>
</evidence>
<keyword evidence="4" id="KW-1185">Reference proteome</keyword>
<keyword evidence="2" id="KW-0472">Membrane</keyword>
<evidence type="ECO:0000313" key="3">
    <source>
        <dbReference type="EMBL" id="KAK7918689.1"/>
    </source>
</evidence>
<feature type="compositionally biased region" description="Polar residues" evidence="1">
    <location>
        <begin position="1"/>
        <end position="43"/>
    </location>
</feature>
<gene>
    <name evidence="3" type="ORF">WMY93_009973</name>
</gene>
<evidence type="ECO:0000256" key="2">
    <source>
        <dbReference type="SAM" id="Phobius"/>
    </source>
</evidence>
<comment type="caution">
    <text evidence="3">The sequence shown here is derived from an EMBL/GenBank/DDBJ whole genome shotgun (WGS) entry which is preliminary data.</text>
</comment>
<keyword evidence="2" id="KW-1133">Transmembrane helix</keyword>
<feature type="region of interest" description="Disordered" evidence="1">
    <location>
        <begin position="1"/>
        <end position="81"/>
    </location>
</feature>
<reference evidence="4" key="1">
    <citation type="submission" date="2024-04" db="EMBL/GenBank/DDBJ databases">
        <title>Salinicola lusitanus LLJ914,a marine bacterium isolated from the Okinawa Trough.</title>
        <authorList>
            <person name="Li J."/>
        </authorList>
    </citation>
    <scope>NUCLEOTIDE SEQUENCE [LARGE SCALE GENOMIC DNA]</scope>
</reference>
<proteinExistence type="predicted"/>
<feature type="compositionally biased region" description="Basic and acidic residues" evidence="1">
    <location>
        <begin position="49"/>
        <end position="76"/>
    </location>
</feature>
<evidence type="ECO:0000256" key="1">
    <source>
        <dbReference type="SAM" id="MobiDB-lite"/>
    </source>
</evidence>
<dbReference type="AlphaFoldDB" id="A0AAW0P9S5"/>
<dbReference type="EMBL" id="JBBPFD010000007">
    <property type="protein sequence ID" value="KAK7918689.1"/>
    <property type="molecule type" value="Genomic_DNA"/>
</dbReference>
<name>A0AAW0P9S5_9GOBI</name>
<organism evidence="3 4">
    <name type="scientific">Mugilogobius chulae</name>
    <name type="common">yellowstripe goby</name>
    <dbReference type="NCBI Taxonomy" id="88201"/>
    <lineage>
        <taxon>Eukaryota</taxon>
        <taxon>Metazoa</taxon>
        <taxon>Chordata</taxon>
        <taxon>Craniata</taxon>
        <taxon>Vertebrata</taxon>
        <taxon>Euteleostomi</taxon>
        <taxon>Actinopterygii</taxon>
        <taxon>Neopterygii</taxon>
        <taxon>Teleostei</taxon>
        <taxon>Neoteleostei</taxon>
        <taxon>Acanthomorphata</taxon>
        <taxon>Gobiaria</taxon>
        <taxon>Gobiiformes</taxon>
        <taxon>Gobioidei</taxon>
        <taxon>Gobiidae</taxon>
        <taxon>Gobionellinae</taxon>
        <taxon>Mugilogobius</taxon>
    </lineage>
</organism>